<organism evidence="8">
    <name type="scientific">hydrothermal vent metagenome</name>
    <dbReference type="NCBI Taxonomy" id="652676"/>
    <lineage>
        <taxon>unclassified sequences</taxon>
        <taxon>metagenomes</taxon>
        <taxon>ecological metagenomes</taxon>
    </lineage>
</organism>
<feature type="domain" description="OmpR/PhoB-type" evidence="7">
    <location>
        <begin position="133"/>
        <end position="229"/>
    </location>
</feature>
<dbReference type="SUPFAM" id="SSF46894">
    <property type="entry name" value="C-terminal effector domain of the bipartite response regulators"/>
    <property type="match status" value="1"/>
</dbReference>
<dbReference type="PROSITE" id="PS51755">
    <property type="entry name" value="OMPR_PHOB"/>
    <property type="match status" value="1"/>
</dbReference>
<evidence type="ECO:0000256" key="5">
    <source>
        <dbReference type="ARBA" id="ARBA00023163"/>
    </source>
</evidence>
<dbReference type="InterPro" id="IPR011006">
    <property type="entry name" value="CheY-like_superfamily"/>
</dbReference>
<name>A0A3B1DIS5_9ZZZZ</name>
<dbReference type="EMBL" id="UOGL01000644">
    <property type="protein sequence ID" value="VAX42329.1"/>
    <property type="molecule type" value="Genomic_DNA"/>
</dbReference>
<evidence type="ECO:0000256" key="4">
    <source>
        <dbReference type="ARBA" id="ARBA00023125"/>
    </source>
</evidence>
<evidence type="ECO:0000256" key="3">
    <source>
        <dbReference type="ARBA" id="ARBA00023015"/>
    </source>
</evidence>
<dbReference type="SUPFAM" id="SSF52172">
    <property type="entry name" value="CheY-like"/>
    <property type="match status" value="1"/>
</dbReference>
<dbReference type="Pfam" id="PF00072">
    <property type="entry name" value="Response_reg"/>
    <property type="match status" value="1"/>
</dbReference>
<dbReference type="SMART" id="SM00862">
    <property type="entry name" value="Trans_reg_C"/>
    <property type="match status" value="1"/>
</dbReference>
<evidence type="ECO:0000256" key="1">
    <source>
        <dbReference type="ARBA" id="ARBA00022553"/>
    </source>
</evidence>
<keyword evidence="3" id="KW-0805">Transcription regulation</keyword>
<keyword evidence="5" id="KW-0804">Transcription</keyword>
<dbReference type="FunFam" id="3.40.50.2300:FF:000001">
    <property type="entry name" value="DNA-binding response regulator PhoB"/>
    <property type="match status" value="1"/>
</dbReference>
<dbReference type="Gene3D" id="6.10.250.690">
    <property type="match status" value="1"/>
</dbReference>
<dbReference type="Gene3D" id="3.40.50.2300">
    <property type="match status" value="1"/>
</dbReference>
<dbReference type="InterPro" id="IPR039420">
    <property type="entry name" value="WalR-like"/>
</dbReference>
<evidence type="ECO:0000259" key="6">
    <source>
        <dbReference type="PROSITE" id="PS50110"/>
    </source>
</evidence>
<dbReference type="InterPro" id="IPR001789">
    <property type="entry name" value="Sig_transdc_resp-reg_receiver"/>
</dbReference>
<dbReference type="GO" id="GO:0032993">
    <property type="term" value="C:protein-DNA complex"/>
    <property type="evidence" value="ECO:0007669"/>
    <property type="project" value="TreeGrafter"/>
</dbReference>
<dbReference type="PROSITE" id="PS50110">
    <property type="entry name" value="RESPONSE_REGULATORY"/>
    <property type="match status" value="1"/>
</dbReference>
<evidence type="ECO:0000256" key="2">
    <source>
        <dbReference type="ARBA" id="ARBA00023012"/>
    </source>
</evidence>
<feature type="domain" description="Response regulatory" evidence="6">
    <location>
        <begin position="5"/>
        <end position="121"/>
    </location>
</feature>
<reference evidence="8" key="1">
    <citation type="submission" date="2018-06" db="EMBL/GenBank/DDBJ databases">
        <authorList>
            <person name="Zhirakovskaya E."/>
        </authorList>
    </citation>
    <scope>NUCLEOTIDE SEQUENCE</scope>
</reference>
<dbReference type="FunFam" id="1.10.10.10:FF:000018">
    <property type="entry name" value="DNA-binding response regulator ResD"/>
    <property type="match status" value="1"/>
</dbReference>
<dbReference type="PANTHER" id="PTHR48111">
    <property type="entry name" value="REGULATOR OF RPOS"/>
    <property type="match status" value="1"/>
</dbReference>
<dbReference type="Gene3D" id="1.10.10.10">
    <property type="entry name" value="Winged helix-like DNA-binding domain superfamily/Winged helix DNA-binding domain"/>
    <property type="match status" value="1"/>
</dbReference>
<gene>
    <name evidence="8" type="ORF">MNBD_PLANCTO02-3297</name>
</gene>
<dbReference type="InterPro" id="IPR001867">
    <property type="entry name" value="OmpR/PhoB-type_DNA-bd"/>
</dbReference>
<dbReference type="GO" id="GO:0000976">
    <property type="term" value="F:transcription cis-regulatory region binding"/>
    <property type="evidence" value="ECO:0007669"/>
    <property type="project" value="TreeGrafter"/>
</dbReference>
<dbReference type="CDD" id="cd00383">
    <property type="entry name" value="trans_reg_C"/>
    <property type="match status" value="1"/>
</dbReference>
<keyword evidence="2" id="KW-0902">Two-component regulatory system</keyword>
<dbReference type="InterPro" id="IPR016032">
    <property type="entry name" value="Sig_transdc_resp-reg_C-effctor"/>
</dbReference>
<dbReference type="SMART" id="SM00448">
    <property type="entry name" value="REC"/>
    <property type="match status" value="1"/>
</dbReference>
<dbReference type="InterPro" id="IPR036388">
    <property type="entry name" value="WH-like_DNA-bd_sf"/>
</dbReference>
<dbReference type="AlphaFoldDB" id="A0A3B1DIS5"/>
<keyword evidence="1" id="KW-0597">Phosphoprotein</keyword>
<protein>
    <submittedName>
        <fullName evidence="8">Phosphate regulon transcriptional regulatory protein PhoB (SphR)</fullName>
    </submittedName>
</protein>
<proteinExistence type="predicted"/>
<dbReference type="GO" id="GO:0000156">
    <property type="term" value="F:phosphorelay response regulator activity"/>
    <property type="evidence" value="ECO:0007669"/>
    <property type="project" value="TreeGrafter"/>
</dbReference>
<dbReference type="GO" id="GO:0005829">
    <property type="term" value="C:cytosol"/>
    <property type="evidence" value="ECO:0007669"/>
    <property type="project" value="TreeGrafter"/>
</dbReference>
<dbReference type="Pfam" id="PF00486">
    <property type="entry name" value="Trans_reg_C"/>
    <property type="match status" value="1"/>
</dbReference>
<accession>A0A3B1DIS5</accession>
<evidence type="ECO:0000259" key="7">
    <source>
        <dbReference type="PROSITE" id="PS51755"/>
    </source>
</evidence>
<dbReference type="PANTHER" id="PTHR48111:SF40">
    <property type="entry name" value="PHOSPHATE REGULON TRANSCRIPTIONAL REGULATORY PROTEIN PHOB"/>
    <property type="match status" value="1"/>
</dbReference>
<dbReference type="GO" id="GO:0006355">
    <property type="term" value="P:regulation of DNA-templated transcription"/>
    <property type="evidence" value="ECO:0007669"/>
    <property type="project" value="InterPro"/>
</dbReference>
<sequence>MKQNKIVVVEDETDIRELIEHNLQREGFLVETASTGEDALKIVRATLPHLVLLDLMIPGIDGIEVCRTLKGDSSTLHIPIIMVTAKGEESDIVLGLGIGADDYMTKPFSPKEMLARIKAVLRRGEYQNEKKNQERLVVKDVVIDTSRHEVLVAGVPVVFTATEFNLLYYMASRPGRVFTRSHLLSSVIGEDVFIVERNIDVHIRSLRKKLGNSREMIETVRGVGYRFRDHVE</sequence>
<evidence type="ECO:0000313" key="8">
    <source>
        <dbReference type="EMBL" id="VAX42329.1"/>
    </source>
</evidence>
<keyword evidence="4" id="KW-0238">DNA-binding</keyword>